<feature type="domain" description="DUF7928" evidence="4">
    <location>
        <begin position="5"/>
        <end position="157"/>
    </location>
</feature>
<dbReference type="OrthoDB" id="38531at2759"/>
<keyword evidence="2" id="KW-1133">Transmembrane helix</keyword>
<protein>
    <recommendedName>
        <fullName evidence="7">Glycosyltransferase 2-like domain-containing protein</fullName>
    </recommendedName>
</protein>
<feature type="transmembrane region" description="Helical" evidence="2">
    <location>
        <begin position="254"/>
        <end position="275"/>
    </location>
</feature>
<dbReference type="Gene3D" id="3.90.550.10">
    <property type="entry name" value="Spore Coat Polysaccharide Biosynthesis Protein SpsA, Chain A"/>
    <property type="match status" value="1"/>
</dbReference>
<dbReference type="PANTHER" id="PTHR35408:SF3">
    <property type="entry name" value="GLYCOSYLTRANSFERASE 2-LIKE DOMAIN-CONTAINING PROTEIN"/>
    <property type="match status" value="1"/>
</dbReference>
<feature type="transmembrane region" description="Helical" evidence="2">
    <location>
        <begin position="761"/>
        <end position="780"/>
    </location>
</feature>
<dbReference type="Pfam" id="PF25550">
    <property type="entry name" value="DUF7928"/>
    <property type="match status" value="1"/>
</dbReference>
<feature type="domain" description="Glycosyltransferase 2-like" evidence="3">
    <location>
        <begin position="502"/>
        <end position="709"/>
    </location>
</feature>
<organism evidence="5 6">
    <name type="scientific">Pholiota conissans</name>
    <dbReference type="NCBI Taxonomy" id="109636"/>
    <lineage>
        <taxon>Eukaryota</taxon>
        <taxon>Fungi</taxon>
        <taxon>Dikarya</taxon>
        <taxon>Basidiomycota</taxon>
        <taxon>Agaricomycotina</taxon>
        <taxon>Agaricomycetes</taxon>
        <taxon>Agaricomycetidae</taxon>
        <taxon>Agaricales</taxon>
        <taxon>Agaricineae</taxon>
        <taxon>Strophariaceae</taxon>
        <taxon>Pholiota</taxon>
    </lineage>
</organism>
<dbReference type="AlphaFoldDB" id="A0A9P5Z154"/>
<evidence type="ECO:0000256" key="2">
    <source>
        <dbReference type="SAM" id="Phobius"/>
    </source>
</evidence>
<dbReference type="InterPro" id="IPR029044">
    <property type="entry name" value="Nucleotide-diphossugar_trans"/>
</dbReference>
<reference evidence="5" key="1">
    <citation type="submission" date="2020-11" db="EMBL/GenBank/DDBJ databases">
        <authorList>
            <consortium name="DOE Joint Genome Institute"/>
            <person name="Ahrendt S."/>
            <person name="Riley R."/>
            <person name="Andreopoulos W."/>
            <person name="Labutti K."/>
            <person name="Pangilinan J."/>
            <person name="Ruiz-Duenas F.J."/>
            <person name="Barrasa J.M."/>
            <person name="Sanchez-Garcia M."/>
            <person name="Camarero S."/>
            <person name="Miyauchi S."/>
            <person name="Serrano A."/>
            <person name="Linde D."/>
            <person name="Babiker R."/>
            <person name="Drula E."/>
            <person name="Ayuso-Fernandez I."/>
            <person name="Pacheco R."/>
            <person name="Padilla G."/>
            <person name="Ferreira P."/>
            <person name="Barriuso J."/>
            <person name="Kellner H."/>
            <person name="Castanera R."/>
            <person name="Alfaro M."/>
            <person name="Ramirez L."/>
            <person name="Pisabarro A.G."/>
            <person name="Kuo A."/>
            <person name="Tritt A."/>
            <person name="Lipzen A."/>
            <person name="He G."/>
            <person name="Yan M."/>
            <person name="Ng V."/>
            <person name="Cullen D."/>
            <person name="Martin F."/>
            <person name="Rosso M.-N."/>
            <person name="Henrissat B."/>
            <person name="Hibbett D."/>
            <person name="Martinez A.T."/>
            <person name="Grigoriev I.V."/>
        </authorList>
    </citation>
    <scope>NUCLEOTIDE SEQUENCE</scope>
    <source>
        <strain evidence="5">CIRM-BRFM 674</strain>
    </source>
</reference>
<keyword evidence="2" id="KW-0472">Membrane</keyword>
<evidence type="ECO:0000259" key="3">
    <source>
        <dbReference type="Pfam" id="PF13632"/>
    </source>
</evidence>
<dbReference type="PANTHER" id="PTHR35408">
    <property type="entry name" value="CHROMOSOME 15, WHOLE GENOME SHOTGUN SEQUENCE"/>
    <property type="match status" value="1"/>
</dbReference>
<feature type="transmembrane region" description="Helical" evidence="2">
    <location>
        <begin position="856"/>
        <end position="877"/>
    </location>
</feature>
<evidence type="ECO:0000313" key="5">
    <source>
        <dbReference type="EMBL" id="KAF9479517.1"/>
    </source>
</evidence>
<dbReference type="Proteomes" id="UP000807469">
    <property type="component" value="Unassembled WGS sequence"/>
</dbReference>
<keyword evidence="2" id="KW-0812">Transmembrane</keyword>
<keyword evidence="6" id="KW-1185">Reference proteome</keyword>
<gene>
    <name evidence="5" type="ORF">BDN70DRAFT_806922</name>
</gene>
<dbReference type="Pfam" id="PF13632">
    <property type="entry name" value="Glyco_trans_2_3"/>
    <property type="match status" value="1"/>
</dbReference>
<sequence>MDYDRNDALLHWLFRQTQGDAWFRPNEENISSGVALRVSDEFRVFPYETASLEPFETAVSALNPVVAVKVRSAAVHAALAEVSPDERSIYVDSETRIQILDTMLHLPQADREQCAAFIRDERVIVIWAESLDRIVPLCQDVEERLIKLLWRARPPVSSTTTRVSASAGRRGDAVHAGSVQEKGANSNVLGPDAEKALAAGAGTTTTGSPTRKTYRRTWYGRKVPVASERVATREGDVSDVEGESERPVRLEAPVYNGLAAGIALVFVGNSIRTLVMEWVLDGDFTRFALVAVVPLLYCVSLFFTLQIVQNVTMMVGPIAHYHANSKYYSATRPRPNKAVDNALPHITIQMPVYKESLDAVLAPSIRSLKKAMQTYARQGGTSTIFINDDGLRILPPAQRDERLAFYANHNIGWVARPKHDDSTPDGFKRAGRFKKASNMNYALSLSLKMERCTTDLASSTATADLDLEERALALAIEEVWEESGRRYRPWAANGRAVRIGEIVLIVDADTVVPEDCLRDAAREMGESPMVAIIQHESDVMQVAHHYFENGIAYFTRRINRCISISCANGEVAPFMGHNAFLRWRAIQDAVFVDPVDGKEKIWSESNVSEDFDMALRLILKGYLVRWATYAKGGFKEGVSLSVDDEINRWQKYAFGCNELLFNPLVQWWRRGPINRQIHTFLWSGAPLHYKISMMSYMFSYYGIAASITISLINYVLLGFQFPVDGFFMHSFEIFLATTVVFWGSGTLGYTLLEYRLGHKKLLHAFFENLMWIPFFFFFFGGLSIPITQAIFAHLFSYNIQWSATVKEVERSNFFKEIPKIIRRFWFPMLLSILIMAGMIICATSVVPFVWRVDGLAWAVILPLSLSVACHILFPIVLNPWLMVFSY</sequence>
<name>A0A9P5Z154_9AGAR</name>
<evidence type="ECO:0000313" key="6">
    <source>
        <dbReference type="Proteomes" id="UP000807469"/>
    </source>
</evidence>
<feature type="region of interest" description="Disordered" evidence="1">
    <location>
        <begin position="159"/>
        <end position="188"/>
    </location>
</feature>
<proteinExistence type="predicted"/>
<dbReference type="SUPFAM" id="SSF53448">
    <property type="entry name" value="Nucleotide-diphospho-sugar transferases"/>
    <property type="match status" value="1"/>
</dbReference>
<dbReference type="InterPro" id="IPR001173">
    <property type="entry name" value="Glyco_trans_2-like"/>
</dbReference>
<feature type="transmembrane region" description="Helical" evidence="2">
    <location>
        <begin position="287"/>
        <end position="308"/>
    </location>
</feature>
<accession>A0A9P5Z154</accession>
<evidence type="ECO:0000256" key="1">
    <source>
        <dbReference type="SAM" id="MobiDB-lite"/>
    </source>
</evidence>
<evidence type="ECO:0000259" key="4">
    <source>
        <dbReference type="Pfam" id="PF25550"/>
    </source>
</evidence>
<evidence type="ECO:0008006" key="7">
    <source>
        <dbReference type="Google" id="ProtNLM"/>
    </source>
</evidence>
<comment type="caution">
    <text evidence="5">The sequence shown here is derived from an EMBL/GenBank/DDBJ whole genome shotgun (WGS) entry which is preliminary data.</text>
</comment>
<feature type="transmembrane region" description="Helical" evidence="2">
    <location>
        <begin position="733"/>
        <end position="752"/>
    </location>
</feature>
<dbReference type="InterPro" id="IPR057688">
    <property type="entry name" value="DUF7928"/>
</dbReference>
<feature type="transmembrane region" description="Helical" evidence="2">
    <location>
        <begin position="698"/>
        <end position="721"/>
    </location>
</feature>
<feature type="transmembrane region" description="Helical" evidence="2">
    <location>
        <begin position="824"/>
        <end position="850"/>
    </location>
</feature>
<dbReference type="EMBL" id="MU155211">
    <property type="protein sequence ID" value="KAF9479517.1"/>
    <property type="molecule type" value="Genomic_DNA"/>
</dbReference>